<organism evidence="3 4">
    <name type="scientific">Paenibacillus borealis</name>
    <dbReference type="NCBI Taxonomy" id="160799"/>
    <lineage>
        <taxon>Bacteria</taxon>
        <taxon>Bacillati</taxon>
        <taxon>Bacillota</taxon>
        <taxon>Bacilli</taxon>
        <taxon>Bacillales</taxon>
        <taxon>Paenibacillaceae</taxon>
        <taxon>Paenibacillus</taxon>
    </lineage>
</organism>
<dbReference type="PANTHER" id="PTHR11487:SF0">
    <property type="entry name" value="S-ACYL FATTY ACID SYNTHASE THIOESTERASE, MEDIUM CHAIN"/>
    <property type="match status" value="1"/>
</dbReference>
<comment type="similarity">
    <text evidence="1">Belongs to the thioesterase family.</text>
</comment>
<reference evidence="3 4" key="1">
    <citation type="submission" date="2016-10" db="EMBL/GenBank/DDBJ databases">
        <title>Paenibacillus species isolates.</title>
        <authorList>
            <person name="Beno S.M."/>
        </authorList>
    </citation>
    <scope>NUCLEOTIDE SEQUENCE [LARGE SCALE GENOMIC DNA]</scope>
    <source>
        <strain evidence="3 4">FSL H7-0744</strain>
    </source>
</reference>
<dbReference type="Gene3D" id="3.40.50.1820">
    <property type="entry name" value="alpha/beta hydrolase"/>
    <property type="match status" value="1"/>
</dbReference>
<evidence type="ECO:0000259" key="2">
    <source>
        <dbReference type="Pfam" id="PF00975"/>
    </source>
</evidence>
<comment type="caution">
    <text evidence="3">The sequence shown here is derived from an EMBL/GenBank/DDBJ whole genome shotgun (WGS) entry which is preliminary data.</text>
</comment>
<name>A0ABX3H1I2_PAEBO</name>
<dbReference type="SUPFAM" id="SSF53474">
    <property type="entry name" value="alpha/beta-Hydrolases"/>
    <property type="match status" value="1"/>
</dbReference>
<feature type="domain" description="Thioesterase" evidence="2">
    <location>
        <begin position="2"/>
        <end position="226"/>
    </location>
</feature>
<protein>
    <recommendedName>
        <fullName evidence="2">Thioesterase domain-containing protein</fullName>
    </recommendedName>
</protein>
<keyword evidence="4" id="KW-1185">Reference proteome</keyword>
<dbReference type="InterPro" id="IPR029058">
    <property type="entry name" value="AB_hydrolase_fold"/>
</dbReference>
<dbReference type="PANTHER" id="PTHR11487">
    <property type="entry name" value="THIOESTERASE"/>
    <property type="match status" value="1"/>
</dbReference>
<evidence type="ECO:0000256" key="1">
    <source>
        <dbReference type="ARBA" id="ARBA00007169"/>
    </source>
</evidence>
<gene>
    <name evidence="3" type="ORF">BSK56_24170</name>
</gene>
<evidence type="ECO:0000313" key="4">
    <source>
        <dbReference type="Proteomes" id="UP000187412"/>
    </source>
</evidence>
<dbReference type="InterPro" id="IPR001031">
    <property type="entry name" value="Thioesterase"/>
</dbReference>
<dbReference type="EMBL" id="MPTB01000035">
    <property type="protein sequence ID" value="OMD43339.1"/>
    <property type="molecule type" value="Genomic_DNA"/>
</dbReference>
<dbReference type="InterPro" id="IPR012223">
    <property type="entry name" value="TEII"/>
</dbReference>
<dbReference type="Pfam" id="PF00975">
    <property type="entry name" value="Thioesterase"/>
    <property type="match status" value="1"/>
</dbReference>
<dbReference type="RefSeq" id="WP_076113095.1">
    <property type="nucleotide sequence ID" value="NZ_MPTB01000035.1"/>
</dbReference>
<dbReference type="Proteomes" id="UP000187412">
    <property type="component" value="Unassembled WGS sequence"/>
</dbReference>
<sequence length="232" mass="26382">MKLFCIPYAGGSAFFYSQWSSHLNGIAEIIPVELAGRGRRVHEPFYRSFEEAVEDITSIIVPQLSGAPYGIFGHSLGANLAYETIHQLKSGGYKEPDVVFFSGRSAPHVPDKDETIVHTLPDEEFKRHLMELGGTPPQFFDNTELMDLFLPIIRSDFRLSETHMFKERNSKLGCDVYIFFGYKDDTLSGDIEEWDQISDNACKYVGFDGDHFFIHSHSQLVIEALMKALNFR</sequence>
<proteinExistence type="inferred from homology"/>
<evidence type="ECO:0000313" key="3">
    <source>
        <dbReference type="EMBL" id="OMD43339.1"/>
    </source>
</evidence>
<accession>A0ABX3H1I2</accession>